<gene>
    <name evidence="1" type="ORF">FHS56_001151</name>
</gene>
<organism evidence="1 2">
    <name type="scientific">Thermonema lapsum</name>
    <dbReference type="NCBI Taxonomy" id="28195"/>
    <lineage>
        <taxon>Bacteria</taxon>
        <taxon>Pseudomonadati</taxon>
        <taxon>Bacteroidota</taxon>
        <taxon>Cytophagia</taxon>
        <taxon>Cytophagales</taxon>
        <taxon>Thermonemataceae</taxon>
        <taxon>Thermonema</taxon>
    </lineage>
</organism>
<keyword evidence="2" id="KW-1185">Reference proteome</keyword>
<dbReference type="AlphaFoldDB" id="A0A846MPV0"/>
<reference evidence="1 2" key="1">
    <citation type="submission" date="2020-03" db="EMBL/GenBank/DDBJ databases">
        <title>Genomic Encyclopedia of Type Strains, Phase IV (KMG-IV): sequencing the most valuable type-strain genomes for metagenomic binning, comparative biology and taxonomic classification.</title>
        <authorList>
            <person name="Goeker M."/>
        </authorList>
    </citation>
    <scope>NUCLEOTIDE SEQUENCE [LARGE SCALE GENOMIC DNA]</scope>
    <source>
        <strain evidence="1 2">DSM 5718</strain>
    </source>
</reference>
<comment type="caution">
    <text evidence="1">The sequence shown here is derived from an EMBL/GenBank/DDBJ whole genome shotgun (WGS) entry which is preliminary data.</text>
</comment>
<protein>
    <recommendedName>
        <fullName evidence="3">Outer membrane protein beta-barrel domain-containing protein</fullName>
    </recommendedName>
</protein>
<proteinExistence type="predicted"/>
<dbReference type="RefSeq" id="WP_166918916.1">
    <property type="nucleotide sequence ID" value="NZ_JAASRN010000002.1"/>
</dbReference>
<evidence type="ECO:0000313" key="2">
    <source>
        <dbReference type="Proteomes" id="UP000537126"/>
    </source>
</evidence>
<evidence type="ECO:0000313" key="1">
    <source>
        <dbReference type="EMBL" id="NIK73638.1"/>
    </source>
</evidence>
<evidence type="ECO:0008006" key="3">
    <source>
        <dbReference type="Google" id="ProtNLM"/>
    </source>
</evidence>
<dbReference type="Proteomes" id="UP000537126">
    <property type="component" value="Unassembled WGS sequence"/>
</dbReference>
<sequence>MRTILFYFMLLLPVVGMHAQYLGGGLQVAVPTGEFAENTDAVGIGFNIYGMGGIGGSEFVQIGLDVGYSLYGRNEQRETFTAELVAYDNNGNRITIDQINMPLRIVVNNNIFHTHLISRFIAPIPYVRPYIDFMGGFKYIYTRTKIYDDSIDGRYSRGNNQGSNSNADRLITAKNQASDFAWSYGGGGGLLISLGSANLELRALYLMSGEVSYYDSNDTRGWSVDFKKSPSSYNPNNVSADDIGVVRTQANKKNSRADLLFFSIGVNLPLGGQ</sequence>
<dbReference type="EMBL" id="JAASRN010000002">
    <property type="protein sequence ID" value="NIK73638.1"/>
    <property type="molecule type" value="Genomic_DNA"/>
</dbReference>
<name>A0A846MPV0_9BACT</name>
<accession>A0A846MPV0</accession>